<dbReference type="Proteomes" id="UP001063166">
    <property type="component" value="Unassembled WGS sequence"/>
</dbReference>
<sequence length="167" mass="18853">MPQLLQKAGKQLFKKHLQRFAPQDPLYECYTDSRGRQRRKQREPPPGLPERDAKVLRSVQRRAHYLDKSFSIAGFRFGWTFLLGIVPLAGDVATALLNYVLVVRKAREADIPQALVQHMLFNNAVSVGVGLIPLVGDVLLAIYKANSRNAALLEKHLKTRVSENVKI</sequence>
<evidence type="ECO:0000313" key="3">
    <source>
        <dbReference type="EMBL" id="GLB44864.1"/>
    </source>
</evidence>
<evidence type="ECO:0000256" key="1">
    <source>
        <dbReference type="SAM" id="MobiDB-lite"/>
    </source>
</evidence>
<dbReference type="OrthoDB" id="2103474at2759"/>
<protein>
    <submittedName>
        <fullName evidence="3">Uncharacterized protein</fullName>
    </submittedName>
</protein>
<keyword evidence="2" id="KW-0812">Transmembrane</keyword>
<organism evidence="3 4">
    <name type="scientific">Lyophyllum shimeji</name>
    <name type="common">Hon-shimeji</name>
    <name type="synonym">Tricholoma shimeji</name>
    <dbReference type="NCBI Taxonomy" id="47721"/>
    <lineage>
        <taxon>Eukaryota</taxon>
        <taxon>Fungi</taxon>
        <taxon>Dikarya</taxon>
        <taxon>Basidiomycota</taxon>
        <taxon>Agaricomycotina</taxon>
        <taxon>Agaricomycetes</taxon>
        <taxon>Agaricomycetidae</taxon>
        <taxon>Agaricales</taxon>
        <taxon>Tricholomatineae</taxon>
        <taxon>Lyophyllaceae</taxon>
        <taxon>Lyophyllum</taxon>
    </lineage>
</organism>
<reference evidence="3" key="1">
    <citation type="submission" date="2022-07" db="EMBL/GenBank/DDBJ databases">
        <title>The genome of Lyophyllum shimeji provides insight into the initial evolution of ectomycorrhizal fungal genome.</title>
        <authorList>
            <person name="Kobayashi Y."/>
            <person name="Shibata T."/>
            <person name="Hirakawa H."/>
            <person name="Shigenobu S."/>
            <person name="Nishiyama T."/>
            <person name="Yamada A."/>
            <person name="Hasebe M."/>
            <person name="Kawaguchi M."/>
        </authorList>
    </citation>
    <scope>NUCLEOTIDE SEQUENCE</scope>
    <source>
        <strain evidence="3">AT787</strain>
    </source>
</reference>
<evidence type="ECO:0000256" key="2">
    <source>
        <dbReference type="SAM" id="Phobius"/>
    </source>
</evidence>
<dbReference type="EMBL" id="BRPK01000018">
    <property type="protein sequence ID" value="GLB44864.1"/>
    <property type="molecule type" value="Genomic_DNA"/>
</dbReference>
<feature type="transmembrane region" description="Helical" evidence="2">
    <location>
        <begin position="77"/>
        <end position="100"/>
    </location>
</feature>
<comment type="caution">
    <text evidence="3">The sequence shown here is derived from an EMBL/GenBank/DDBJ whole genome shotgun (WGS) entry which is preliminary data.</text>
</comment>
<dbReference type="AlphaFoldDB" id="A0A9P3Q0I9"/>
<accession>A0A9P3Q0I9</accession>
<feature type="transmembrane region" description="Helical" evidence="2">
    <location>
        <begin position="120"/>
        <end position="143"/>
    </location>
</feature>
<name>A0A9P3Q0I9_LYOSH</name>
<feature type="region of interest" description="Disordered" evidence="1">
    <location>
        <begin position="31"/>
        <end position="51"/>
    </location>
</feature>
<proteinExistence type="predicted"/>
<keyword evidence="2" id="KW-0472">Membrane</keyword>
<dbReference type="PANTHER" id="PTHR35519:SF2">
    <property type="entry name" value="PH DOMAIN PROTEIN"/>
    <property type="match status" value="1"/>
</dbReference>
<evidence type="ECO:0000313" key="4">
    <source>
        <dbReference type="Proteomes" id="UP001063166"/>
    </source>
</evidence>
<gene>
    <name evidence="3" type="ORF">LshimejAT787_1802010</name>
</gene>
<keyword evidence="2" id="KW-1133">Transmembrane helix</keyword>
<dbReference type="PANTHER" id="PTHR35519">
    <property type="entry name" value="MEMBRANE PROTEINS"/>
    <property type="match status" value="1"/>
</dbReference>
<dbReference type="Pfam" id="PF13430">
    <property type="entry name" value="DUF4112"/>
    <property type="match status" value="1"/>
</dbReference>
<dbReference type="InterPro" id="IPR025187">
    <property type="entry name" value="DUF4112"/>
</dbReference>
<keyword evidence="4" id="KW-1185">Reference proteome</keyword>